<keyword evidence="1" id="KW-1133">Transmembrane helix</keyword>
<keyword evidence="1" id="KW-0472">Membrane</keyword>
<organism evidence="2 3">
    <name type="scientific">Clostridium baratii</name>
    <dbReference type="NCBI Taxonomy" id="1561"/>
    <lineage>
        <taxon>Bacteria</taxon>
        <taxon>Bacillati</taxon>
        <taxon>Bacillota</taxon>
        <taxon>Clostridia</taxon>
        <taxon>Eubacteriales</taxon>
        <taxon>Clostridiaceae</taxon>
        <taxon>Clostridium</taxon>
    </lineage>
</organism>
<evidence type="ECO:0000256" key="1">
    <source>
        <dbReference type="SAM" id="Phobius"/>
    </source>
</evidence>
<evidence type="ECO:0000313" key="3">
    <source>
        <dbReference type="Proteomes" id="UP000095563"/>
    </source>
</evidence>
<protein>
    <submittedName>
        <fullName evidence="2">Uncharacterized protein</fullName>
    </submittedName>
</protein>
<reference evidence="2 3" key="1">
    <citation type="submission" date="2015-09" db="EMBL/GenBank/DDBJ databases">
        <authorList>
            <consortium name="Pathogen Informatics"/>
        </authorList>
    </citation>
    <scope>NUCLEOTIDE SEQUENCE [LARGE SCALE GENOMIC DNA]</scope>
    <source>
        <strain evidence="2 3">2789STDY5834956</strain>
    </source>
</reference>
<accession>A0A174V896</accession>
<proteinExistence type="predicted"/>
<sequence length="153" mass="18173">MRKNKIVLSNKLIIISIGLLIIVGLFICNFIKETNTYSNIIKSNWKIELSSSYKEIYSSDSDPSFLGDGYRYHIFEYNTSNDIKDSLDWQTYKNPSMELDINNILSELKVPNEYLPPFEYEYKHFLKTEDDFSKLYILFNEDKNRIYVVESFQ</sequence>
<gene>
    <name evidence="2" type="ORF">ERS852568_02691</name>
</gene>
<dbReference type="Proteomes" id="UP000095563">
    <property type="component" value="Unassembled WGS sequence"/>
</dbReference>
<dbReference type="RefSeq" id="WP_055208655.1">
    <property type="nucleotide sequence ID" value="NZ_CZBO01000007.1"/>
</dbReference>
<keyword evidence="1" id="KW-0812">Transmembrane</keyword>
<feature type="transmembrane region" description="Helical" evidence="1">
    <location>
        <begin position="12"/>
        <end position="32"/>
    </location>
</feature>
<name>A0A174V896_9CLOT</name>
<dbReference type="AlphaFoldDB" id="A0A174V896"/>
<evidence type="ECO:0000313" key="2">
    <source>
        <dbReference type="EMBL" id="CUQ29361.1"/>
    </source>
</evidence>
<dbReference type="EMBL" id="CZBO01000007">
    <property type="protein sequence ID" value="CUQ29361.1"/>
    <property type="molecule type" value="Genomic_DNA"/>
</dbReference>